<dbReference type="Gene3D" id="3.30.1150.10">
    <property type="match status" value="1"/>
</dbReference>
<organism evidence="7 8">
    <name type="scientific">Archangium gephyra</name>
    <dbReference type="NCBI Taxonomy" id="48"/>
    <lineage>
        <taxon>Bacteria</taxon>
        <taxon>Pseudomonadati</taxon>
        <taxon>Myxococcota</taxon>
        <taxon>Myxococcia</taxon>
        <taxon>Myxococcales</taxon>
        <taxon>Cystobacterineae</taxon>
        <taxon>Archangiaceae</taxon>
        <taxon>Archangium</taxon>
    </lineage>
</organism>
<evidence type="ECO:0000256" key="4">
    <source>
        <dbReference type="ARBA" id="ARBA00023136"/>
    </source>
</evidence>
<accession>A0A2W5V6I8</accession>
<proteinExistence type="predicted"/>
<evidence type="ECO:0000256" key="5">
    <source>
        <dbReference type="SAM" id="MobiDB-lite"/>
    </source>
</evidence>
<sequence length="251" mass="26930">MTARAASLFDDRPSPLPLFIGLSVIGHVLLVVGWLVFSWLISGPKVDLEQKPIKASLVRLGKKRDEKLLPRMEAETTPPPPAQKQEVKVPTPAPPDNAVKIPTKDAKPEKSAAKDEGAKDGKKSLFNALAQAGKAAKPEELEGDPDGDKDGDSAIQEGERYFGLLKAVVRRNYDVSNTIDESERIRLKANVVLRIGAGGELVDVSLSKPSGNELFDSAVIGAVKKAAPFTAPPENLRATLKKDGVELVFSP</sequence>
<comment type="subcellular location">
    <subcellularLocation>
        <location evidence="1">Membrane</location>
        <topology evidence="1">Single-pass membrane protein</topology>
    </subcellularLocation>
</comment>
<feature type="region of interest" description="Disordered" evidence="5">
    <location>
        <begin position="70"/>
        <end position="120"/>
    </location>
</feature>
<keyword evidence="4 6" id="KW-0472">Membrane</keyword>
<evidence type="ECO:0000256" key="6">
    <source>
        <dbReference type="SAM" id="Phobius"/>
    </source>
</evidence>
<dbReference type="InterPro" id="IPR006260">
    <property type="entry name" value="TonB/TolA_C"/>
</dbReference>
<feature type="compositionally biased region" description="Basic and acidic residues" evidence="5">
    <location>
        <begin position="136"/>
        <end position="154"/>
    </location>
</feature>
<evidence type="ECO:0000313" key="8">
    <source>
        <dbReference type="Proteomes" id="UP000249061"/>
    </source>
</evidence>
<dbReference type="SUPFAM" id="SSF74653">
    <property type="entry name" value="TolA/TonB C-terminal domain"/>
    <property type="match status" value="1"/>
</dbReference>
<comment type="caution">
    <text evidence="7">The sequence shown here is derived from an EMBL/GenBank/DDBJ whole genome shotgun (WGS) entry which is preliminary data.</text>
</comment>
<dbReference type="AlphaFoldDB" id="A0A2W5V6I8"/>
<protein>
    <submittedName>
        <fullName evidence="7">Energy transducer TonB</fullName>
    </submittedName>
</protein>
<dbReference type="GO" id="GO:0016020">
    <property type="term" value="C:membrane"/>
    <property type="evidence" value="ECO:0007669"/>
    <property type="project" value="UniProtKB-SubCell"/>
</dbReference>
<dbReference type="NCBIfam" id="TIGR01352">
    <property type="entry name" value="tonB_Cterm"/>
    <property type="match status" value="1"/>
</dbReference>
<evidence type="ECO:0000256" key="3">
    <source>
        <dbReference type="ARBA" id="ARBA00022989"/>
    </source>
</evidence>
<gene>
    <name evidence="7" type="ORF">DI536_17510</name>
</gene>
<evidence type="ECO:0000313" key="7">
    <source>
        <dbReference type="EMBL" id="PZR11424.1"/>
    </source>
</evidence>
<dbReference type="EMBL" id="QFQP01000014">
    <property type="protein sequence ID" value="PZR11424.1"/>
    <property type="molecule type" value="Genomic_DNA"/>
</dbReference>
<evidence type="ECO:0000256" key="2">
    <source>
        <dbReference type="ARBA" id="ARBA00022692"/>
    </source>
</evidence>
<dbReference type="Pfam" id="PF13103">
    <property type="entry name" value="TonB_2"/>
    <property type="match status" value="1"/>
</dbReference>
<dbReference type="Proteomes" id="UP000249061">
    <property type="component" value="Unassembled WGS sequence"/>
</dbReference>
<feature type="region of interest" description="Disordered" evidence="5">
    <location>
        <begin position="133"/>
        <end position="154"/>
    </location>
</feature>
<feature type="transmembrane region" description="Helical" evidence="6">
    <location>
        <begin position="18"/>
        <end position="41"/>
    </location>
</feature>
<keyword evidence="2 6" id="KW-0812">Transmembrane</keyword>
<reference evidence="7 8" key="1">
    <citation type="submission" date="2017-08" db="EMBL/GenBank/DDBJ databases">
        <title>Infants hospitalized years apart are colonized by the same room-sourced microbial strains.</title>
        <authorList>
            <person name="Brooks B."/>
            <person name="Olm M.R."/>
            <person name="Firek B.A."/>
            <person name="Baker R."/>
            <person name="Thomas B.C."/>
            <person name="Morowitz M.J."/>
            <person name="Banfield J.F."/>
        </authorList>
    </citation>
    <scope>NUCLEOTIDE SEQUENCE [LARGE SCALE GENOMIC DNA]</scope>
    <source>
        <strain evidence="7">S2_003_000_R2_14</strain>
    </source>
</reference>
<feature type="compositionally biased region" description="Basic and acidic residues" evidence="5">
    <location>
        <begin position="102"/>
        <end position="120"/>
    </location>
</feature>
<keyword evidence="3 6" id="KW-1133">Transmembrane helix</keyword>
<name>A0A2W5V6I8_9BACT</name>
<evidence type="ECO:0000256" key="1">
    <source>
        <dbReference type="ARBA" id="ARBA00004167"/>
    </source>
</evidence>